<reference evidence="1 2" key="1">
    <citation type="journal article" date="2019" name="Int. J. Syst. Evol. Microbiol.">
        <title>The Global Catalogue of Microorganisms (GCM) 10K type strain sequencing project: providing services to taxonomists for standard genome sequencing and annotation.</title>
        <authorList>
            <consortium name="The Broad Institute Genomics Platform"/>
            <consortium name="The Broad Institute Genome Sequencing Center for Infectious Disease"/>
            <person name="Wu L."/>
            <person name="Ma J."/>
        </authorList>
    </citation>
    <scope>NUCLEOTIDE SEQUENCE [LARGE SCALE GENOMIC DNA]</scope>
    <source>
        <strain evidence="1 2">WLHS5</strain>
    </source>
</reference>
<dbReference type="Proteomes" id="UP001595898">
    <property type="component" value="Unassembled WGS sequence"/>
</dbReference>
<organism evidence="1 2">
    <name type="scientific">Halosolutus amylolyticus</name>
    <dbReference type="NCBI Taxonomy" id="2932267"/>
    <lineage>
        <taxon>Archaea</taxon>
        <taxon>Methanobacteriati</taxon>
        <taxon>Methanobacteriota</taxon>
        <taxon>Stenosarchaea group</taxon>
        <taxon>Halobacteria</taxon>
        <taxon>Halobacteriales</taxon>
        <taxon>Natrialbaceae</taxon>
        <taxon>Halosolutus</taxon>
    </lineage>
</organism>
<gene>
    <name evidence="1" type="primary">rdfA</name>
    <name evidence="1" type="ORF">ACFO5R_05145</name>
</gene>
<accession>A0ABD5PLI3</accession>
<dbReference type="EMBL" id="JBHSFA010000002">
    <property type="protein sequence ID" value="MFC4541308.1"/>
    <property type="molecule type" value="Genomic_DNA"/>
</dbReference>
<dbReference type="RefSeq" id="WP_250139444.1">
    <property type="nucleotide sequence ID" value="NZ_JALIQP010000001.1"/>
</dbReference>
<proteinExistence type="predicted"/>
<evidence type="ECO:0000313" key="2">
    <source>
        <dbReference type="Proteomes" id="UP001595898"/>
    </source>
</evidence>
<dbReference type="Pfam" id="PF21811">
    <property type="entry name" value="RdfA"/>
    <property type="match status" value="1"/>
</dbReference>
<protein>
    <submittedName>
        <fullName evidence="1">Rod-determining factor RdfA</fullName>
    </submittedName>
</protein>
<dbReference type="AlphaFoldDB" id="A0ABD5PLI3"/>
<name>A0ABD5PLI3_9EURY</name>
<dbReference type="InterPro" id="IPR048925">
    <property type="entry name" value="RdfA"/>
</dbReference>
<sequence>MTESSTSRSADESCGCKLGRVAAAYDLAGLDDDLVASWTGTGDEQYSTRELATRVNQRVLEAALDEAGVALKDGEVENTYRLLTDDDVTSGTRVQTRNELEREGVPIEDVESDFVSHQTVYNHLTDCLEASLEEPDDEERLERATEKLGALQNRTAVVTEDTIAQLERNDVVDIGEFDVLVSVTVTCQECQQQYTVRELLDERGCGCDRT</sequence>
<comment type="caution">
    <text evidence="1">The sequence shown here is derived from an EMBL/GenBank/DDBJ whole genome shotgun (WGS) entry which is preliminary data.</text>
</comment>
<keyword evidence="2" id="KW-1185">Reference proteome</keyword>
<evidence type="ECO:0000313" key="1">
    <source>
        <dbReference type="EMBL" id="MFC4541308.1"/>
    </source>
</evidence>